<organism evidence="1">
    <name type="scientific">Woronichinia naegeliana WA131</name>
    <dbReference type="NCBI Taxonomy" id="2824559"/>
    <lineage>
        <taxon>Bacteria</taxon>
        <taxon>Bacillati</taxon>
        <taxon>Cyanobacteriota</taxon>
        <taxon>Cyanophyceae</taxon>
        <taxon>Synechococcales</taxon>
        <taxon>Coelosphaeriaceae</taxon>
        <taxon>Woronichinia</taxon>
    </lineage>
</organism>
<dbReference type="AlphaFoldDB" id="A0A977L0Q3"/>
<dbReference type="InterPro" id="IPR002187">
    <property type="entry name" value="N-reg_PII"/>
</dbReference>
<accession>A0A977L0Q3</accession>
<dbReference type="SUPFAM" id="SSF54913">
    <property type="entry name" value="GlnB-like"/>
    <property type="match status" value="1"/>
</dbReference>
<proteinExistence type="predicted"/>
<dbReference type="Proteomes" id="UP001065613">
    <property type="component" value="Chromosome"/>
</dbReference>
<protein>
    <submittedName>
        <fullName evidence="1">Uncharacterized protein</fullName>
    </submittedName>
</protein>
<reference evidence="1" key="1">
    <citation type="submission" date="2021-04" db="EMBL/GenBank/DDBJ databases">
        <title>Genome sequence of Woronichinia naegeliana from Washington state freshwater lake bloom.</title>
        <authorList>
            <person name="Dreher T.W."/>
        </authorList>
    </citation>
    <scope>NUCLEOTIDE SEQUENCE</scope>
    <source>
        <strain evidence="1">WA131</strain>
    </source>
</reference>
<dbReference type="InterPro" id="IPR015867">
    <property type="entry name" value="N-reg_PII/ATP_PRibTrfase_C"/>
</dbReference>
<sequence>MSSSSPSPQTAVLVVIIGETVLQNRIIELLQDLGVTGYTLSQVQGAGRHGNRQGDMVGYNTNVEIKTIVSQAVSEAIYKGLVEYQENHALIAFRQKVEALSGFDVI</sequence>
<dbReference type="Pfam" id="PF00543">
    <property type="entry name" value="P-II"/>
    <property type="match status" value="1"/>
</dbReference>
<dbReference type="InterPro" id="IPR011322">
    <property type="entry name" value="N-reg_PII-like_a/b"/>
</dbReference>
<name>A0A977L0Q3_9CYAN</name>
<evidence type="ECO:0000313" key="1">
    <source>
        <dbReference type="EMBL" id="UXE63434.1"/>
    </source>
</evidence>
<dbReference type="GO" id="GO:0006808">
    <property type="term" value="P:regulation of nitrogen utilization"/>
    <property type="evidence" value="ECO:0007669"/>
    <property type="project" value="InterPro"/>
</dbReference>
<dbReference type="KEGG" id="wna:KA717_12875"/>
<gene>
    <name evidence="1" type="ORF">KA717_12875</name>
</gene>
<dbReference type="EMBL" id="CP073041">
    <property type="protein sequence ID" value="UXE63434.1"/>
    <property type="molecule type" value="Genomic_DNA"/>
</dbReference>
<dbReference type="Gene3D" id="3.30.70.120">
    <property type="match status" value="1"/>
</dbReference>
<dbReference type="GO" id="GO:0030234">
    <property type="term" value="F:enzyme regulator activity"/>
    <property type="evidence" value="ECO:0007669"/>
    <property type="project" value="InterPro"/>
</dbReference>